<keyword evidence="3" id="KW-1185">Reference proteome</keyword>
<organism evidence="2 3">
    <name type="scientific">Staurois parvus</name>
    <dbReference type="NCBI Taxonomy" id="386267"/>
    <lineage>
        <taxon>Eukaryota</taxon>
        <taxon>Metazoa</taxon>
        <taxon>Chordata</taxon>
        <taxon>Craniata</taxon>
        <taxon>Vertebrata</taxon>
        <taxon>Euteleostomi</taxon>
        <taxon>Amphibia</taxon>
        <taxon>Batrachia</taxon>
        <taxon>Anura</taxon>
        <taxon>Neobatrachia</taxon>
        <taxon>Ranoidea</taxon>
        <taxon>Ranidae</taxon>
        <taxon>Staurois</taxon>
    </lineage>
</organism>
<evidence type="ECO:0000313" key="3">
    <source>
        <dbReference type="Proteomes" id="UP001162483"/>
    </source>
</evidence>
<dbReference type="EMBL" id="CATNWA010009429">
    <property type="protein sequence ID" value="CAI9558007.1"/>
    <property type="molecule type" value="Genomic_DNA"/>
</dbReference>
<protein>
    <submittedName>
        <fullName evidence="2">Uncharacterized protein</fullName>
    </submittedName>
</protein>
<dbReference type="Proteomes" id="UP001162483">
    <property type="component" value="Unassembled WGS sequence"/>
</dbReference>
<proteinExistence type="predicted"/>
<feature type="compositionally biased region" description="Basic residues" evidence="1">
    <location>
        <begin position="1"/>
        <end position="14"/>
    </location>
</feature>
<accession>A0ABN9CES6</accession>
<sequence length="54" mass="6546">MKKKRMKKKKKIQSFKRPTLPSMVKKKNRPIFIPPFYSWQKVSLQRAPLFLTVL</sequence>
<gene>
    <name evidence="2" type="ORF">SPARVUS_LOCUS4835507</name>
</gene>
<evidence type="ECO:0000256" key="1">
    <source>
        <dbReference type="SAM" id="MobiDB-lite"/>
    </source>
</evidence>
<evidence type="ECO:0000313" key="2">
    <source>
        <dbReference type="EMBL" id="CAI9558007.1"/>
    </source>
</evidence>
<comment type="caution">
    <text evidence="2">The sequence shown here is derived from an EMBL/GenBank/DDBJ whole genome shotgun (WGS) entry which is preliminary data.</text>
</comment>
<reference evidence="2" key="1">
    <citation type="submission" date="2023-05" db="EMBL/GenBank/DDBJ databases">
        <authorList>
            <person name="Stuckert A."/>
        </authorList>
    </citation>
    <scope>NUCLEOTIDE SEQUENCE</scope>
</reference>
<feature type="region of interest" description="Disordered" evidence="1">
    <location>
        <begin position="1"/>
        <end position="20"/>
    </location>
</feature>
<name>A0ABN9CES6_9NEOB</name>